<evidence type="ECO:0000259" key="1">
    <source>
        <dbReference type="Pfam" id="PF10650"/>
    </source>
</evidence>
<dbReference type="InterPro" id="IPR011990">
    <property type="entry name" value="TPR-like_helical_dom_sf"/>
</dbReference>
<dbReference type="Pfam" id="PF08424">
    <property type="entry name" value="NRDE-2"/>
    <property type="match status" value="1"/>
</dbReference>
<organism evidence="2 3">
    <name type="scientific">Nematostella vectensis</name>
    <name type="common">Starlet sea anemone</name>
    <dbReference type="NCBI Taxonomy" id="45351"/>
    <lineage>
        <taxon>Eukaryota</taxon>
        <taxon>Metazoa</taxon>
        <taxon>Cnidaria</taxon>
        <taxon>Anthozoa</taxon>
        <taxon>Hexacorallia</taxon>
        <taxon>Actiniaria</taxon>
        <taxon>Edwardsiidae</taxon>
        <taxon>Nematostella</taxon>
    </lineage>
</organism>
<dbReference type="PANTHER" id="PTHR21563">
    <property type="entry name" value="ZINC FINGER C3H1 DOMAIN-CONTAINING PROTEIN"/>
    <property type="match status" value="1"/>
</dbReference>
<dbReference type="PANTHER" id="PTHR21563:SF3">
    <property type="entry name" value="ZINC FINGER C3H1 DOMAIN-CONTAINING PROTEIN"/>
    <property type="match status" value="1"/>
</dbReference>
<evidence type="ECO:0000313" key="3">
    <source>
        <dbReference type="Proteomes" id="UP000001593"/>
    </source>
</evidence>
<dbReference type="InParanoid" id="A7T132"/>
<dbReference type="InterPro" id="IPR003107">
    <property type="entry name" value="HAT"/>
</dbReference>
<dbReference type="InterPro" id="IPR019607">
    <property type="entry name" value="Putative_zinc-finger_domain"/>
</dbReference>
<sequence>PVPLTPYDSTLLYFKSYRLSPYFRTRSNLLLSSPSYSNKISPKVLFCKYDIQGVCNDVDCAYQHLTDYMLTETETLEDLASYLSEEKAKKTREELEKKVATLVGFFKSQYEGKVSSEQLYVLLANNVKNTRKLVPPYAISLSRRLVRPRQGKKNVPAEEDVPDKARGVLNIKGGVIAGHSGLAAHKANEECQEIRYFSEAYNCVEALATAVKDTPNDVELWIKLAQLRLNQKQKAGKANLMQALDTLSRGLEANANSEKLWLEYLQLYSLQSTREDQQELFEQALEFVPDAYSIWWQYLRFSTTYQSKRSVCYRLLAFLTTEDSSINSKDTHSDTLSHRVLETVLYLAQVELHSGRLKEGINTLKCVLGKGTPDDHDTPVVVTRLTPSDLLMMWLAYIHVFEFHHLPQLWFDPNDGQPSRMVNKEVFVFPWKVGKGTSSPSEKLLAMFHDALKACTVRNKLAPEKISLCLPLYSNLIALERAYERNHSAKGICRRLLQGASSQVELWLYLAALEEATGTPQNAIKVFEEGLKKTGFNARLSYCVARFHLEQGSSPASSATPESAPSVYHAGADPVILYRKLLSQPLPYDCKPPPLKPGVDVHDLGEEEVYLWLGYCLCHELENKDITPSACYETAVHSTLDRQQSQAIWLEYLFYTRDRAGQGVSTAGGLRALGDLVNRCLVSFSTSIAFPHSASNVWQDFRFHNKVNPFYHGYLGRFL</sequence>
<dbReference type="OMA" id="YCLCHEL"/>
<gene>
    <name evidence="2" type="ORF">NEMVEDRAFT_v1g141205</name>
</gene>
<dbReference type="InterPro" id="IPR039278">
    <property type="entry name" value="Red1"/>
</dbReference>
<dbReference type="InterPro" id="IPR013633">
    <property type="entry name" value="NRDE-2"/>
</dbReference>
<proteinExistence type="predicted"/>
<dbReference type="STRING" id="45351.A7T132"/>
<protein>
    <recommendedName>
        <fullName evidence="1">Putative zinc-finger domain-containing protein</fullName>
    </recommendedName>
</protein>
<dbReference type="eggNOG" id="KOG4839">
    <property type="taxonomic scope" value="Eukaryota"/>
</dbReference>
<feature type="non-terminal residue" evidence="2">
    <location>
        <position position="1"/>
    </location>
</feature>
<accession>A7T132</accession>
<dbReference type="PhylomeDB" id="A7T132"/>
<feature type="domain" description="Putative zinc-finger" evidence="1">
    <location>
        <begin position="46"/>
        <end position="65"/>
    </location>
</feature>
<dbReference type="SMART" id="SM00386">
    <property type="entry name" value="HAT"/>
    <property type="match status" value="4"/>
</dbReference>
<reference evidence="2 3" key="1">
    <citation type="journal article" date="2007" name="Science">
        <title>Sea anemone genome reveals ancestral eumetazoan gene repertoire and genomic organization.</title>
        <authorList>
            <person name="Putnam N.H."/>
            <person name="Srivastava M."/>
            <person name="Hellsten U."/>
            <person name="Dirks B."/>
            <person name="Chapman J."/>
            <person name="Salamov A."/>
            <person name="Terry A."/>
            <person name="Shapiro H."/>
            <person name="Lindquist E."/>
            <person name="Kapitonov V.V."/>
            <person name="Jurka J."/>
            <person name="Genikhovich G."/>
            <person name="Grigoriev I.V."/>
            <person name="Lucas S.M."/>
            <person name="Steele R.E."/>
            <person name="Finnerty J.R."/>
            <person name="Technau U."/>
            <person name="Martindale M.Q."/>
            <person name="Rokhsar D.S."/>
        </authorList>
    </citation>
    <scope>NUCLEOTIDE SEQUENCE [LARGE SCALE GENOMIC DNA]</scope>
    <source>
        <strain evidence="3">CH2 X CH6</strain>
    </source>
</reference>
<name>A7T132_NEMVE</name>
<keyword evidence="3" id="KW-1185">Reference proteome</keyword>
<dbReference type="HOGENOM" id="CLU_384798_0_0_1"/>
<dbReference type="AlphaFoldDB" id="A7T132"/>
<dbReference type="EMBL" id="DS470072">
    <property type="protein sequence ID" value="EDO30335.1"/>
    <property type="molecule type" value="Genomic_DNA"/>
</dbReference>
<dbReference type="Pfam" id="PF10650">
    <property type="entry name" value="zf-C3H1"/>
    <property type="match status" value="1"/>
</dbReference>
<dbReference type="SUPFAM" id="SSF48452">
    <property type="entry name" value="TPR-like"/>
    <property type="match status" value="1"/>
</dbReference>
<dbReference type="Gene3D" id="1.25.40.10">
    <property type="entry name" value="Tetratricopeptide repeat domain"/>
    <property type="match status" value="2"/>
</dbReference>
<dbReference type="GO" id="GO:0006396">
    <property type="term" value="P:RNA processing"/>
    <property type="evidence" value="ECO:0007669"/>
    <property type="project" value="InterPro"/>
</dbReference>
<evidence type="ECO:0000313" key="2">
    <source>
        <dbReference type="EMBL" id="EDO30335.1"/>
    </source>
</evidence>
<dbReference type="Proteomes" id="UP000001593">
    <property type="component" value="Unassembled WGS sequence"/>
</dbReference>